<gene>
    <name evidence="5" type="ORF">WI372_09860</name>
</gene>
<evidence type="ECO:0000256" key="3">
    <source>
        <dbReference type="ARBA" id="ARBA00022840"/>
    </source>
</evidence>
<protein>
    <submittedName>
        <fullName evidence="5">ATP-binding cassette domain-containing protein</fullName>
    </submittedName>
</protein>
<feature type="domain" description="ABC transporter" evidence="4">
    <location>
        <begin position="2"/>
        <end position="241"/>
    </location>
</feature>
<dbReference type="InterPro" id="IPR027417">
    <property type="entry name" value="P-loop_NTPase"/>
</dbReference>
<evidence type="ECO:0000313" key="6">
    <source>
        <dbReference type="Proteomes" id="UP001484239"/>
    </source>
</evidence>
<dbReference type="PANTHER" id="PTHR43023:SF6">
    <property type="entry name" value="INTERMEMBRANE PHOSPHOLIPID TRANSPORT SYSTEM ATP-BINDING PROTEIN MLAF"/>
    <property type="match status" value="1"/>
</dbReference>
<dbReference type="RefSeq" id="WP_405286796.1">
    <property type="nucleotide sequence ID" value="NZ_JBBHLI010000004.1"/>
</dbReference>
<keyword evidence="2" id="KW-0547">Nucleotide-binding</keyword>
<keyword evidence="3 5" id="KW-0067">ATP-binding</keyword>
<comment type="caution">
    <text evidence="5">The sequence shown here is derived from an EMBL/GenBank/DDBJ whole genome shotgun (WGS) entry which is preliminary data.</text>
</comment>
<dbReference type="SMART" id="SM00382">
    <property type="entry name" value="AAA"/>
    <property type="match status" value="1"/>
</dbReference>
<dbReference type="InterPro" id="IPR003439">
    <property type="entry name" value="ABC_transporter-like_ATP-bd"/>
</dbReference>
<dbReference type="Proteomes" id="UP001484239">
    <property type="component" value="Unassembled WGS sequence"/>
</dbReference>
<dbReference type="GO" id="GO:0005524">
    <property type="term" value="F:ATP binding"/>
    <property type="evidence" value="ECO:0007669"/>
    <property type="project" value="UniProtKB-KW"/>
</dbReference>
<dbReference type="InterPro" id="IPR003593">
    <property type="entry name" value="AAA+_ATPase"/>
</dbReference>
<evidence type="ECO:0000313" key="5">
    <source>
        <dbReference type="EMBL" id="MEK9501283.1"/>
    </source>
</evidence>
<dbReference type="PROSITE" id="PS00211">
    <property type="entry name" value="ABC_TRANSPORTER_1"/>
    <property type="match status" value="1"/>
</dbReference>
<reference evidence="5 6" key="1">
    <citation type="submission" date="2024-02" db="EMBL/GenBank/DDBJ databases">
        <title>A novel Gemmatimonadota bacterium.</title>
        <authorList>
            <person name="Du Z.-J."/>
            <person name="Ye Y.-Q."/>
        </authorList>
    </citation>
    <scope>NUCLEOTIDE SEQUENCE [LARGE SCALE GENOMIC DNA]</scope>
    <source>
        <strain evidence="5 6">DH-20</strain>
    </source>
</reference>
<sequence length="255" mass="28247">MIEYRQVHKRFDHPVLAGVDLTVESGEMFALFGPSGTGKSVLLKTTIALVTPDRGDVRIDGESVYYGGDGALERARRKVGYVFQNAALFDSFNVFDNVGMGIPEDQLKRMPRMELARRVWNALELVNLEPDEVLSKIPSELSGGMRKRVGIARAIIGRPEILLWDEPTTGLDPINTAAVERLIVRLSDNLEVTSLVVTHDIEGGLLICDRVAMLDAGRLRFCGTPDEFRRSDDPVVQAFQDRAAAERALDIGEPR</sequence>
<proteinExistence type="predicted"/>
<dbReference type="PROSITE" id="PS50893">
    <property type="entry name" value="ABC_TRANSPORTER_2"/>
    <property type="match status" value="1"/>
</dbReference>
<keyword evidence="1" id="KW-0813">Transport</keyword>
<dbReference type="Pfam" id="PF00005">
    <property type="entry name" value="ABC_tran"/>
    <property type="match status" value="1"/>
</dbReference>
<organism evidence="5 6">
    <name type="scientific">Gaopeijia maritima</name>
    <dbReference type="NCBI Taxonomy" id="3119007"/>
    <lineage>
        <taxon>Bacteria</taxon>
        <taxon>Pseudomonadati</taxon>
        <taxon>Gemmatimonadota</taxon>
        <taxon>Longimicrobiia</taxon>
        <taxon>Gaopeijiales</taxon>
        <taxon>Gaopeijiaceae</taxon>
        <taxon>Gaopeijia</taxon>
    </lineage>
</organism>
<evidence type="ECO:0000256" key="1">
    <source>
        <dbReference type="ARBA" id="ARBA00022448"/>
    </source>
</evidence>
<keyword evidence="6" id="KW-1185">Reference proteome</keyword>
<dbReference type="EMBL" id="JBBHLI010000004">
    <property type="protein sequence ID" value="MEK9501283.1"/>
    <property type="molecule type" value="Genomic_DNA"/>
</dbReference>
<evidence type="ECO:0000259" key="4">
    <source>
        <dbReference type="PROSITE" id="PS50893"/>
    </source>
</evidence>
<dbReference type="SUPFAM" id="SSF52540">
    <property type="entry name" value="P-loop containing nucleoside triphosphate hydrolases"/>
    <property type="match status" value="1"/>
</dbReference>
<accession>A0ABU9E972</accession>
<evidence type="ECO:0000256" key="2">
    <source>
        <dbReference type="ARBA" id="ARBA00022741"/>
    </source>
</evidence>
<dbReference type="InterPro" id="IPR017871">
    <property type="entry name" value="ABC_transporter-like_CS"/>
</dbReference>
<dbReference type="PANTHER" id="PTHR43023">
    <property type="entry name" value="PROTEIN TRIGALACTOSYLDIACYLGLYCEROL 3, CHLOROPLASTIC"/>
    <property type="match status" value="1"/>
</dbReference>
<dbReference type="Gene3D" id="3.40.50.300">
    <property type="entry name" value="P-loop containing nucleotide triphosphate hydrolases"/>
    <property type="match status" value="1"/>
</dbReference>
<name>A0ABU9E972_9BACT</name>